<dbReference type="InParanoid" id="D8TL09"/>
<evidence type="ECO:0000256" key="2">
    <source>
        <dbReference type="ARBA" id="ARBA00022980"/>
    </source>
</evidence>
<sequence>MSEGATQVVKSLFVTLRRGFAGTPWFHRRILDALGLKRRHQCVEKPNNPSIRGMLSKVPHLVIIETDRMRYLREMKEYYEQLPRTPWVLHHSPLQAAALRGASSANGTDPAATETSAAGTLTQLPPPPQPVRVTPYAMQHLREHVMAKGMEGYDTLAPKPQVPRQYFLEQAKARRVKILTERGLFGADACREHAEALRPKAYRRRIGLRD</sequence>
<proteinExistence type="inferred from homology"/>
<dbReference type="SUPFAM" id="SSF55129">
    <property type="entry name" value="Ribosomal protein L30p/L7e"/>
    <property type="match status" value="1"/>
</dbReference>
<dbReference type="GO" id="GO:0003735">
    <property type="term" value="F:structural constituent of ribosome"/>
    <property type="evidence" value="ECO:0007669"/>
    <property type="project" value="InterPro"/>
</dbReference>
<dbReference type="EMBL" id="GL378326">
    <property type="protein sequence ID" value="EFJ51792.1"/>
    <property type="molecule type" value="Genomic_DNA"/>
</dbReference>
<dbReference type="RefSeq" id="XP_002947202.1">
    <property type="nucleotide sequence ID" value="XM_002947156.1"/>
</dbReference>
<dbReference type="InterPro" id="IPR016082">
    <property type="entry name" value="Ribosomal_uL30_ferredoxin-like"/>
</dbReference>
<dbReference type="GO" id="GO:0005739">
    <property type="term" value="C:mitochondrion"/>
    <property type="evidence" value="ECO:0007669"/>
    <property type="project" value="TreeGrafter"/>
</dbReference>
<dbReference type="Gene3D" id="3.30.1390.20">
    <property type="entry name" value="Ribosomal protein L30, ferredoxin-like fold domain"/>
    <property type="match status" value="1"/>
</dbReference>
<dbReference type="PANTHER" id="PTHR15892">
    <property type="entry name" value="MITOCHONDRIAL RIBOSOMAL PROTEIN L30"/>
    <property type="match status" value="1"/>
</dbReference>
<evidence type="ECO:0000256" key="6">
    <source>
        <dbReference type="SAM" id="MobiDB-lite"/>
    </source>
</evidence>
<dbReference type="GO" id="GO:0006412">
    <property type="term" value="P:translation"/>
    <property type="evidence" value="ECO:0007669"/>
    <property type="project" value="InterPro"/>
</dbReference>
<dbReference type="GO" id="GO:0015934">
    <property type="term" value="C:large ribosomal subunit"/>
    <property type="evidence" value="ECO:0007669"/>
    <property type="project" value="InterPro"/>
</dbReference>
<evidence type="ECO:0000259" key="7">
    <source>
        <dbReference type="Pfam" id="PF00327"/>
    </source>
</evidence>
<dbReference type="GeneID" id="9620026"/>
<feature type="compositionally biased region" description="Polar residues" evidence="6">
    <location>
        <begin position="103"/>
        <end position="119"/>
    </location>
</feature>
<keyword evidence="9" id="KW-1185">Reference proteome</keyword>
<evidence type="ECO:0000256" key="5">
    <source>
        <dbReference type="RuleBase" id="RU003734"/>
    </source>
</evidence>
<protein>
    <recommendedName>
        <fullName evidence="4">Large ribosomal subunit protein uL30m</fullName>
    </recommendedName>
</protein>
<evidence type="ECO:0000256" key="1">
    <source>
        <dbReference type="ARBA" id="ARBA00007594"/>
    </source>
</evidence>
<dbReference type="PANTHER" id="PTHR15892:SF2">
    <property type="entry name" value="LARGE RIBOSOMAL SUBUNIT PROTEIN UL30M"/>
    <property type="match status" value="1"/>
</dbReference>
<evidence type="ECO:0000313" key="8">
    <source>
        <dbReference type="EMBL" id="EFJ51792.1"/>
    </source>
</evidence>
<gene>
    <name evidence="8" type="primary">mrpL30</name>
    <name evidence="8" type="ORF">VOLCADRAFT_79459</name>
</gene>
<name>D8TL09_VOLCA</name>
<dbReference type="PROSITE" id="PS00634">
    <property type="entry name" value="RIBOSOMAL_L30"/>
    <property type="match status" value="1"/>
</dbReference>
<dbReference type="eggNOG" id="ENOG502S266">
    <property type="taxonomic scope" value="Eukaryota"/>
</dbReference>
<comment type="similarity">
    <text evidence="1 5">Belongs to the universal ribosomal protein uL30 family.</text>
</comment>
<dbReference type="InterPro" id="IPR018038">
    <property type="entry name" value="Ribosomal_uL30_CS"/>
</dbReference>
<dbReference type="Proteomes" id="UP000001058">
    <property type="component" value="Unassembled WGS sequence"/>
</dbReference>
<dbReference type="Pfam" id="PF00327">
    <property type="entry name" value="Ribosomal_L30"/>
    <property type="match status" value="1"/>
</dbReference>
<evidence type="ECO:0000256" key="4">
    <source>
        <dbReference type="ARBA" id="ARBA00035281"/>
    </source>
</evidence>
<keyword evidence="3 5" id="KW-0687">Ribonucleoprotein</keyword>
<evidence type="ECO:0000256" key="3">
    <source>
        <dbReference type="ARBA" id="ARBA00023274"/>
    </source>
</evidence>
<dbReference type="OrthoDB" id="509901at2759"/>
<reference evidence="8 9" key="1">
    <citation type="journal article" date="2010" name="Science">
        <title>Genomic analysis of organismal complexity in the multicellular green alga Volvox carteri.</title>
        <authorList>
            <person name="Prochnik S.E."/>
            <person name="Umen J."/>
            <person name="Nedelcu A.M."/>
            <person name="Hallmann A."/>
            <person name="Miller S.M."/>
            <person name="Nishii I."/>
            <person name="Ferris P."/>
            <person name="Kuo A."/>
            <person name="Mitros T."/>
            <person name="Fritz-Laylin L.K."/>
            <person name="Hellsten U."/>
            <person name="Chapman J."/>
            <person name="Simakov O."/>
            <person name="Rensing S.A."/>
            <person name="Terry A."/>
            <person name="Pangilinan J."/>
            <person name="Kapitonov V."/>
            <person name="Jurka J."/>
            <person name="Salamov A."/>
            <person name="Shapiro H."/>
            <person name="Schmutz J."/>
            <person name="Grimwood J."/>
            <person name="Lindquist E."/>
            <person name="Lucas S."/>
            <person name="Grigoriev I.V."/>
            <person name="Schmitt R."/>
            <person name="Kirk D."/>
            <person name="Rokhsar D.S."/>
        </authorList>
    </citation>
    <scope>NUCLEOTIDE SEQUENCE [LARGE SCALE GENOMIC DNA]</scope>
    <source>
        <strain evidence="9">f. Nagariensis / Eve</strain>
    </source>
</reference>
<dbReference type="AlphaFoldDB" id="D8TL09"/>
<evidence type="ECO:0000313" key="9">
    <source>
        <dbReference type="Proteomes" id="UP000001058"/>
    </source>
</evidence>
<dbReference type="InterPro" id="IPR036919">
    <property type="entry name" value="Ribo_uL30_ferredoxin-like_sf"/>
</dbReference>
<dbReference type="NCBIfam" id="TIGR01308">
    <property type="entry name" value="rpmD_bact"/>
    <property type="match status" value="1"/>
</dbReference>
<keyword evidence="2 5" id="KW-0689">Ribosomal protein</keyword>
<accession>D8TL09</accession>
<dbReference type="InterPro" id="IPR005996">
    <property type="entry name" value="Ribosomal_uL30_bac-type"/>
</dbReference>
<feature type="region of interest" description="Disordered" evidence="6">
    <location>
        <begin position="102"/>
        <end position="129"/>
    </location>
</feature>
<organism evidence="9">
    <name type="scientific">Volvox carteri f. nagariensis</name>
    <dbReference type="NCBI Taxonomy" id="3068"/>
    <lineage>
        <taxon>Eukaryota</taxon>
        <taxon>Viridiplantae</taxon>
        <taxon>Chlorophyta</taxon>
        <taxon>core chlorophytes</taxon>
        <taxon>Chlorophyceae</taxon>
        <taxon>CS clade</taxon>
        <taxon>Chlamydomonadales</taxon>
        <taxon>Volvocaceae</taxon>
        <taxon>Volvox</taxon>
    </lineage>
</organism>
<dbReference type="HAMAP" id="MF_01371_B">
    <property type="entry name" value="Ribosomal_uL30_B"/>
    <property type="match status" value="1"/>
</dbReference>
<dbReference type="KEGG" id="vcn:VOLCADRAFT_79459"/>
<dbReference type="STRING" id="3068.D8TL09"/>
<dbReference type="CDD" id="cd01658">
    <property type="entry name" value="Ribosomal_L30"/>
    <property type="match status" value="1"/>
</dbReference>
<feature type="domain" description="Large ribosomal subunit protein uL30-like ferredoxin-like fold" evidence="7">
    <location>
        <begin position="12"/>
        <end position="62"/>
    </location>
</feature>